<feature type="transmembrane region" description="Helical" evidence="6">
    <location>
        <begin position="6"/>
        <end position="25"/>
    </location>
</feature>
<name>A0A2P1EM97_9VIRU</name>
<keyword evidence="6" id="KW-1133">Transmembrane helix</keyword>
<evidence type="ECO:0000256" key="1">
    <source>
        <dbReference type="ARBA" id="ARBA00001961"/>
    </source>
</evidence>
<evidence type="ECO:0000256" key="2">
    <source>
        <dbReference type="ARBA" id="ARBA00022723"/>
    </source>
</evidence>
<dbReference type="GO" id="GO:0051213">
    <property type="term" value="F:dioxygenase activity"/>
    <property type="evidence" value="ECO:0007669"/>
    <property type="project" value="UniProtKB-KW"/>
</dbReference>
<keyword evidence="2" id="KW-0479">Metal-binding</keyword>
<dbReference type="InterPro" id="IPR045054">
    <property type="entry name" value="P4HA-like"/>
</dbReference>
<dbReference type="GO" id="GO:0005506">
    <property type="term" value="F:iron ion binding"/>
    <property type="evidence" value="ECO:0007669"/>
    <property type="project" value="InterPro"/>
</dbReference>
<evidence type="ECO:0000313" key="8">
    <source>
        <dbReference type="EMBL" id="AVL95011.1"/>
    </source>
</evidence>
<keyword evidence="5" id="KW-0408">Iron</keyword>
<comment type="cofactor">
    <cofactor evidence="1">
        <name>L-ascorbate</name>
        <dbReference type="ChEBI" id="CHEBI:38290"/>
    </cofactor>
</comment>
<dbReference type="PANTHER" id="PTHR10869">
    <property type="entry name" value="PROLYL 4-HYDROXYLASE ALPHA SUBUNIT"/>
    <property type="match status" value="1"/>
</dbReference>
<feature type="domain" description="Fe2OG dioxygenase" evidence="7">
    <location>
        <begin position="124"/>
        <end position="234"/>
    </location>
</feature>
<dbReference type="Gene3D" id="2.60.120.620">
    <property type="entry name" value="q2cbj1_9rhob like domain"/>
    <property type="match status" value="1"/>
</dbReference>
<keyword evidence="4" id="KW-0560">Oxidoreductase</keyword>
<evidence type="ECO:0000313" key="9">
    <source>
        <dbReference type="Proteomes" id="UP000289600"/>
    </source>
</evidence>
<dbReference type="GO" id="GO:0031418">
    <property type="term" value="F:L-ascorbic acid binding"/>
    <property type="evidence" value="ECO:0007669"/>
    <property type="project" value="InterPro"/>
</dbReference>
<keyword evidence="6" id="KW-0812">Transmembrane</keyword>
<reference evidence="9" key="1">
    <citation type="submission" date="2018-01" db="EMBL/GenBank/DDBJ databases">
        <title>Testimony of 'menage a trois' revealed by the proteome of Megavirus virophage.</title>
        <authorList>
            <person name="Jeudy S."/>
            <person name="Bertaux L."/>
            <person name="Alempic J.-M."/>
            <person name="Lartigue A."/>
            <person name="Legendre M."/>
            <person name="Philippe N."/>
            <person name="Beucher L."/>
            <person name="Biondi E."/>
            <person name="Juul S."/>
            <person name="Turner D."/>
            <person name="Coute Y."/>
            <person name="Claverie J.-M."/>
            <person name="Abergel C."/>
        </authorList>
    </citation>
    <scope>NUCLEOTIDE SEQUENCE [LARGE SCALE GENOMIC DNA]</scope>
</reference>
<accession>A0A2P1EM97</accession>
<sequence>MNWIVLIIIIIIILILISLGIYIYYRRKNGKKILPYTPINEQAQGYSNLEDNYEHPFVIKNFISADKCKEIINNTRDKLFDSEVISGKNKSIRNSQQTWVPKSNSIVEPMFHKVSQQFNIPIENAEDLQVVRYLPGQYYNEHHDACCDNNDKCNEFISRGGQRCLTVLVYLNNEFDGGHTYFKNLNLKVKPETGDAIVFYPLAKNTSKCHPLSLHAGMPVTSGEKWIANLWFRERPFRN</sequence>
<dbReference type="GO" id="GO:0016705">
    <property type="term" value="F:oxidoreductase activity, acting on paired donors, with incorporation or reduction of molecular oxygen"/>
    <property type="evidence" value="ECO:0007669"/>
    <property type="project" value="InterPro"/>
</dbReference>
<dbReference type="PANTHER" id="PTHR10869:SF246">
    <property type="entry name" value="TRANSMEMBRANE PROLYL 4-HYDROXYLASE"/>
    <property type="match status" value="1"/>
</dbReference>
<keyword evidence="9" id="KW-1185">Reference proteome</keyword>
<dbReference type="InterPro" id="IPR044862">
    <property type="entry name" value="Pro_4_hyd_alph_FE2OG_OXY"/>
</dbReference>
<dbReference type="InterPro" id="IPR006620">
    <property type="entry name" value="Pro_4_hyd_alph"/>
</dbReference>
<gene>
    <name evidence="8" type="ORF">mc_625</name>
</gene>
<proteinExistence type="predicted"/>
<dbReference type="InterPro" id="IPR005123">
    <property type="entry name" value="Oxoglu/Fe-dep_dioxygenase_dom"/>
</dbReference>
<keyword evidence="6" id="KW-0472">Membrane</keyword>
<dbReference type="EMBL" id="MG807320">
    <property type="protein sequence ID" value="AVL95011.1"/>
    <property type="molecule type" value="Genomic_DNA"/>
</dbReference>
<protein>
    <submittedName>
        <fullName evidence="8">Prolyl 4-hydroxylase</fullName>
    </submittedName>
</protein>
<evidence type="ECO:0000256" key="3">
    <source>
        <dbReference type="ARBA" id="ARBA00022964"/>
    </source>
</evidence>
<dbReference type="Proteomes" id="UP000289600">
    <property type="component" value="Segment"/>
</dbReference>
<dbReference type="Pfam" id="PF13640">
    <property type="entry name" value="2OG-FeII_Oxy_3"/>
    <property type="match status" value="1"/>
</dbReference>
<keyword evidence="3" id="KW-0223">Dioxygenase</keyword>
<dbReference type="SMART" id="SM00702">
    <property type="entry name" value="P4Hc"/>
    <property type="match status" value="1"/>
</dbReference>
<dbReference type="PROSITE" id="PS51471">
    <property type="entry name" value="FE2OG_OXY"/>
    <property type="match status" value="1"/>
</dbReference>
<evidence type="ECO:0000259" key="7">
    <source>
        <dbReference type="PROSITE" id="PS51471"/>
    </source>
</evidence>
<organism evidence="8 9">
    <name type="scientific">Moumouvirus australiensis</name>
    <dbReference type="NCBI Taxonomy" id="2109587"/>
    <lineage>
        <taxon>Viruses</taxon>
        <taxon>Varidnaviria</taxon>
        <taxon>Bamfordvirae</taxon>
        <taxon>Nucleocytoviricota</taxon>
        <taxon>Megaviricetes</taxon>
        <taxon>Imitervirales</taxon>
        <taxon>Mimiviridae</taxon>
        <taxon>Megamimivirinae</taxon>
        <taxon>Moumouvirus</taxon>
        <taxon>Moumouvirus australiense</taxon>
    </lineage>
</organism>
<evidence type="ECO:0000256" key="4">
    <source>
        <dbReference type="ARBA" id="ARBA00023002"/>
    </source>
</evidence>
<evidence type="ECO:0000256" key="6">
    <source>
        <dbReference type="SAM" id="Phobius"/>
    </source>
</evidence>
<evidence type="ECO:0000256" key="5">
    <source>
        <dbReference type="ARBA" id="ARBA00023004"/>
    </source>
</evidence>